<reference evidence="2" key="1">
    <citation type="submission" date="2018-01" db="EMBL/GenBank/DDBJ databases">
        <authorList>
            <person name="Clerissi C."/>
        </authorList>
    </citation>
    <scope>NUCLEOTIDE SEQUENCE</scope>
    <source>
        <strain evidence="2">Cupriavidus taiwanensis STM 3521</strain>
    </source>
</reference>
<keyword evidence="2" id="KW-0808">Transferase</keyword>
<dbReference type="Gene3D" id="3.30.70.270">
    <property type="match status" value="1"/>
</dbReference>
<keyword evidence="2" id="KW-0695">RNA-directed DNA polymerase</keyword>
<dbReference type="GO" id="GO:0003964">
    <property type="term" value="F:RNA-directed DNA polymerase activity"/>
    <property type="evidence" value="ECO:0007669"/>
    <property type="project" value="UniProtKB-KW"/>
</dbReference>
<evidence type="ECO:0000259" key="1">
    <source>
        <dbReference type="PROSITE" id="PS50878"/>
    </source>
</evidence>
<dbReference type="Pfam" id="PF00078">
    <property type="entry name" value="RVT_1"/>
    <property type="match status" value="1"/>
</dbReference>
<dbReference type="AlphaFoldDB" id="A0A375B8K9"/>
<dbReference type="InterPro" id="IPR000477">
    <property type="entry name" value="RT_dom"/>
</dbReference>
<evidence type="ECO:0000313" key="2">
    <source>
        <dbReference type="EMBL" id="SOY39998.1"/>
    </source>
</evidence>
<accession>A0A375B8K9</accession>
<dbReference type="PROSITE" id="PS50878">
    <property type="entry name" value="RT_POL"/>
    <property type="match status" value="1"/>
</dbReference>
<protein>
    <submittedName>
        <fullName evidence="2">RNA-directed DNA polymerase</fullName>
    </submittedName>
</protein>
<organism evidence="2">
    <name type="scientific">Cupriavidus taiwanensis</name>
    <dbReference type="NCBI Taxonomy" id="164546"/>
    <lineage>
        <taxon>Bacteria</taxon>
        <taxon>Pseudomonadati</taxon>
        <taxon>Pseudomonadota</taxon>
        <taxon>Betaproteobacteria</taxon>
        <taxon>Burkholderiales</taxon>
        <taxon>Burkholderiaceae</taxon>
        <taxon>Cupriavidus</taxon>
    </lineage>
</organism>
<dbReference type="InterPro" id="IPR043128">
    <property type="entry name" value="Rev_trsase/Diguanyl_cyclase"/>
</dbReference>
<keyword evidence="2" id="KW-0548">Nucleotidyltransferase</keyword>
<proteinExistence type="predicted"/>
<dbReference type="SUPFAM" id="SSF56672">
    <property type="entry name" value="DNA/RNA polymerases"/>
    <property type="match status" value="1"/>
</dbReference>
<sequence length="253" mass="28427">MPARWSTRFELKPGRWVFVPTNEVVKEGRELKAAIEQIWTAPDYYYHLRPGGHVAALREHTASEVFLHLDVEDFFGSISANRITRALKGRVSYETAREWATKSVVRHPLDPKKTILPFGFVQSQILASLVLRDTAFGRRIHALSKRPEFVVTVYVDDILISCPDMEAATEVAEELKAAAERSKFVLSSKKTEGPANTVTAFNVVLAKHFLAISETRMNEFKAVLEATTSPRQRDGILRYIEQVNGSQAEEAAA</sequence>
<dbReference type="InterPro" id="IPR043502">
    <property type="entry name" value="DNA/RNA_pol_sf"/>
</dbReference>
<name>A0A375B8K9_9BURK</name>
<feature type="domain" description="Reverse transcriptase" evidence="1">
    <location>
        <begin position="1"/>
        <end position="205"/>
    </location>
</feature>
<comment type="caution">
    <text evidence="2">The sequence shown here is derived from an EMBL/GenBank/DDBJ whole genome shotgun (WGS) entry which is preliminary data.</text>
</comment>
<dbReference type="Proteomes" id="UP000256297">
    <property type="component" value="Chromosome CBM2589_b"/>
</dbReference>
<gene>
    <name evidence="2" type="ORF">CBM2589_B10279</name>
</gene>
<dbReference type="EMBL" id="OFSP01000001">
    <property type="protein sequence ID" value="SOY39998.1"/>
    <property type="molecule type" value="Genomic_DNA"/>
</dbReference>